<comment type="caution">
    <text evidence="2">The sequence shown here is derived from an EMBL/GenBank/DDBJ whole genome shotgun (WGS) entry which is preliminary data.</text>
</comment>
<proteinExistence type="predicted"/>
<dbReference type="EMBL" id="JACIIZ010000010">
    <property type="protein sequence ID" value="MBB6252969.1"/>
    <property type="molecule type" value="Genomic_DNA"/>
</dbReference>
<evidence type="ECO:0000313" key="2">
    <source>
        <dbReference type="EMBL" id="MBB6252969.1"/>
    </source>
</evidence>
<protein>
    <recommendedName>
        <fullName evidence="4">Lipoprotein</fullName>
    </recommendedName>
</protein>
<keyword evidence="1" id="KW-1133">Transmembrane helix</keyword>
<evidence type="ECO:0008006" key="4">
    <source>
        <dbReference type="Google" id="ProtNLM"/>
    </source>
</evidence>
<keyword evidence="1" id="KW-0472">Membrane</keyword>
<dbReference type="AlphaFoldDB" id="A0A7X0B2D9"/>
<keyword evidence="1" id="KW-0812">Transmembrane</keyword>
<feature type="transmembrane region" description="Helical" evidence="1">
    <location>
        <begin position="6"/>
        <end position="26"/>
    </location>
</feature>
<name>A0A7X0B2D9_9PROT</name>
<sequence length="122" mass="12627">MPAPKTWMIIALVAACGAGGFGFAFMRKAHPDVAAIRVTLSANFSAQCFKSARATAPAGVADDTLRGFCGCTASRLNTALTDDDVEWLAEQERLGVTAPPALLMDKARPIAATCRAEAGLAG</sequence>
<evidence type="ECO:0000256" key="1">
    <source>
        <dbReference type="SAM" id="Phobius"/>
    </source>
</evidence>
<keyword evidence="3" id="KW-1185">Reference proteome</keyword>
<dbReference type="PROSITE" id="PS51257">
    <property type="entry name" value="PROKAR_LIPOPROTEIN"/>
    <property type="match status" value="1"/>
</dbReference>
<dbReference type="RefSeq" id="WP_184802923.1">
    <property type="nucleotide sequence ID" value="NZ_JACIIZ010000010.1"/>
</dbReference>
<gene>
    <name evidence="2" type="ORF">FHS74_003538</name>
</gene>
<dbReference type="Proteomes" id="UP000539175">
    <property type="component" value="Unassembled WGS sequence"/>
</dbReference>
<organism evidence="2 3">
    <name type="scientific">Nitrospirillum iridis</name>
    <dbReference type="NCBI Taxonomy" id="765888"/>
    <lineage>
        <taxon>Bacteria</taxon>
        <taxon>Pseudomonadati</taxon>
        <taxon>Pseudomonadota</taxon>
        <taxon>Alphaproteobacteria</taxon>
        <taxon>Rhodospirillales</taxon>
        <taxon>Azospirillaceae</taxon>
        <taxon>Nitrospirillum</taxon>
    </lineage>
</organism>
<accession>A0A7X0B2D9</accession>
<evidence type="ECO:0000313" key="3">
    <source>
        <dbReference type="Proteomes" id="UP000539175"/>
    </source>
</evidence>
<reference evidence="2 3" key="1">
    <citation type="submission" date="2020-08" db="EMBL/GenBank/DDBJ databases">
        <title>Genomic Encyclopedia of Type Strains, Phase IV (KMG-IV): sequencing the most valuable type-strain genomes for metagenomic binning, comparative biology and taxonomic classification.</title>
        <authorList>
            <person name="Goeker M."/>
        </authorList>
    </citation>
    <scope>NUCLEOTIDE SEQUENCE [LARGE SCALE GENOMIC DNA]</scope>
    <source>
        <strain evidence="2 3">DSM 22198</strain>
    </source>
</reference>